<dbReference type="VEuPathDB" id="FungiDB:GWK60_M08525"/>
<dbReference type="VEuPathDB" id="FungiDB:CAGL0M08580g"/>
<dbReference type="VEuPathDB" id="FungiDB:GVI51_M08547"/>
<feature type="compositionally biased region" description="Polar residues" evidence="1">
    <location>
        <begin position="117"/>
        <end position="127"/>
    </location>
</feature>
<dbReference type="Gene3D" id="1.10.8.10">
    <property type="entry name" value="DNA helicase RuvA subunit, C-terminal domain"/>
    <property type="match status" value="1"/>
</dbReference>
<dbReference type="Proteomes" id="UP000054886">
    <property type="component" value="Unassembled WGS sequence"/>
</dbReference>
<evidence type="ECO:0000313" key="4">
    <source>
        <dbReference type="Proteomes" id="UP000054886"/>
    </source>
</evidence>
<evidence type="ECO:0000256" key="1">
    <source>
        <dbReference type="SAM" id="MobiDB-lite"/>
    </source>
</evidence>
<dbReference type="EMBL" id="LLZZ01000117">
    <property type="protein sequence ID" value="KTB04142.1"/>
    <property type="molecule type" value="Genomic_DNA"/>
</dbReference>
<evidence type="ECO:0000259" key="2">
    <source>
        <dbReference type="PROSITE" id="PS51140"/>
    </source>
</evidence>
<sequence>MSLRDWRSSEEDMSIDGYSYLQKYLVFADIKQLNTEVEQNVHYEKLVKAFPTVDKLIIRAILLAARGDLAPAFNALLSLTGEDIQLGLPMRRYEFLPDKTLMEQALRAKQEDMLEQLSQLQEPSSKAKSAGSETKEKSVPTGDGVSTEAMTGEAQSEPQMMENNAEDPKDITDKGLISDTKSEEANISVVEPQVENGKSVNPFELLQDE</sequence>
<dbReference type="InterPro" id="IPR003892">
    <property type="entry name" value="CUE"/>
</dbReference>
<dbReference type="Pfam" id="PF02845">
    <property type="entry name" value="CUE"/>
    <property type="match status" value="1"/>
</dbReference>
<accession>A0A0W0ECX3</accession>
<comment type="caution">
    <text evidence="3">The sequence shown here is derived from an EMBL/GenBank/DDBJ whole genome shotgun (WGS) entry which is preliminary data.</text>
</comment>
<dbReference type="OrthoDB" id="9942608at2759"/>
<feature type="compositionally biased region" description="Polar residues" evidence="1">
    <location>
        <begin position="153"/>
        <end position="162"/>
    </location>
</feature>
<dbReference type="GO" id="GO:0043130">
    <property type="term" value="F:ubiquitin binding"/>
    <property type="evidence" value="ECO:0007669"/>
    <property type="project" value="InterPro"/>
</dbReference>
<feature type="region of interest" description="Disordered" evidence="1">
    <location>
        <begin position="117"/>
        <end position="209"/>
    </location>
</feature>
<dbReference type="SUPFAM" id="SSF46934">
    <property type="entry name" value="UBA-like"/>
    <property type="match status" value="1"/>
</dbReference>
<proteinExistence type="predicted"/>
<dbReference type="PROSITE" id="PS51140">
    <property type="entry name" value="CUE"/>
    <property type="match status" value="1"/>
</dbReference>
<evidence type="ECO:0000313" key="3">
    <source>
        <dbReference type="EMBL" id="KTB04142.1"/>
    </source>
</evidence>
<organism evidence="3 4">
    <name type="scientific">Candida glabrata</name>
    <name type="common">Yeast</name>
    <name type="synonym">Torulopsis glabrata</name>
    <dbReference type="NCBI Taxonomy" id="5478"/>
    <lineage>
        <taxon>Eukaryota</taxon>
        <taxon>Fungi</taxon>
        <taxon>Dikarya</taxon>
        <taxon>Ascomycota</taxon>
        <taxon>Saccharomycotina</taxon>
        <taxon>Saccharomycetes</taxon>
        <taxon>Saccharomycetales</taxon>
        <taxon>Saccharomycetaceae</taxon>
        <taxon>Nakaseomyces</taxon>
    </lineage>
</organism>
<dbReference type="VEuPathDB" id="FungiDB:B1J91_M08580g"/>
<dbReference type="CDD" id="cd14372">
    <property type="entry name" value="CUE_Cue5p_like"/>
    <property type="match status" value="1"/>
</dbReference>
<reference evidence="3 4" key="1">
    <citation type="submission" date="2015-10" db="EMBL/GenBank/DDBJ databases">
        <title>Draft genomes sequences of Candida glabrata isolates 1A, 1B, 2A, 2B, 3A and 3B.</title>
        <authorList>
            <person name="Haavelsrud O.E."/>
            <person name="Gaustad P."/>
        </authorList>
    </citation>
    <scope>NUCLEOTIDE SEQUENCE [LARGE SCALE GENOMIC DNA]</scope>
    <source>
        <strain evidence="3">910700640</strain>
    </source>
</reference>
<dbReference type="InterPro" id="IPR009060">
    <property type="entry name" value="UBA-like_sf"/>
</dbReference>
<feature type="domain" description="CUE" evidence="2">
    <location>
        <begin position="38"/>
        <end position="81"/>
    </location>
</feature>
<dbReference type="InterPro" id="IPR041807">
    <property type="entry name" value="Cue5/Don1_CUE"/>
</dbReference>
<protein>
    <recommendedName>
        <fullName evidence="2">CUE domain-containing protein</fullName>
    </recommendedName>
</protein>
<gene>
    <name evidence="3" type="ORF">AO440_004221</name>
</gene>
<dbReference type="AlphaFoldDB" id="A0A0W0ECX3"/>
<name>A0A0W0ECX3_CANGB</name>
<dbReference type="SMART" id="SM00546">
    <property type="entry name" value="CUE"/>
    <property type="match status" value="1"/>
</dbReference>